<evidence type="ECO:0000313" key="7">
    <source>
        <dbReference type="Proteomes" id="UP000324632"/>
    </source>
</evidence>
<evidence type="ECO:0000256" key="5">
    <source>
        <dbReference type="SAM" id="MobiDB-lite"/>
    </source>
</evidence>
<evidence type="ECO:0000313" key="6">
    <source>
        <dbReference type="EMBL" id="KAA0723794.1"/>
    </source>
</evidence>
<dbReference type="PANTHER" id="PTHR45891:SF4">
    <property type="entry name" value="ZINC FINGER HOMEOBOX PROTEIN 3"/>
    <property type="match status" value="1"/>
</dbReference>
<dbReference type="InterPro" id="IPR051968">
    <property type="entry name" value="ZnFinger_Homeobox_TR"/>
</dbReference>
<keyword evidence="4" id="KW-0862">Zinc</keyword>
<gene>
    <name evidence="6" type="ORF">E1301_Tti003091</name>
</gene>
<feature type="region of interest" description="Disordered" evidence="5">
    <location>
        <begin position="199"/>
        <end position="219"/>
    </location>
</feature>
<comment type="caution">
    <text evidence="6">The sequence shown here is derived from an EMBL/GenBank/DDBJ whole genome shotgun (WGS) entry which is preliminary data.</text>
</comment>
<dbReference type="Proteomes" id="UP000324632">
    <property type="component" value="Chromosome 3"/>
</dbReference>
<comment type="subcellular location">
    <subcellularLocation>
        <location evidence="1">Nucleus</location>
    </subcellularLocation>
</comment>
<keyword evidence="2" id="KW-0479">Metal-binding</keyword>
<protein>
    <submittedName>
        <fullName evidence="6">Zinc finger homeobox protein 3 AT motif-binding factor 1 AT-binding transcription factor 1</fullName>
    </submittedName>
</protein>
<proteinExistence type="predicted"/>
<keyword evidence="3" id="KW-0677">Repeat</keyword>
<dbReference type="GO" id="GO:0045664">
    <property type="term" value="P:regulation of neuron differentiation"/>
    <property type="evidence" value="ECO:0007669"/>
    <property type="project" value="TreeGrafter"/>
</dbReference>
<organism evidence="6 7">
    <name type="scientific">Triplophysa tibetana</name>
    <dbReference type="NCBI Taxonomy" id="1572043"/>
    <lineage>
        <taxon>Eukaryota</taxon>
        <taxon>Metazoa</taxon>
        <taxon>Chordata</taxon>
        <taxon>Craniata</taxon>
        <taxon>Vertebrata</taxon>
        <taxon>Euteleostomi</taxon>
        <taxon>Actinopterygii</taxon>
        <taxon>Neopterygii</taxon>
        <taxon>Teleostei</taxon>
        <taxon>Ostariophysi</taxon>
        <taxon>Cypriniformes</taxon>
        <taxon>Nemacheilidae</taxon>
        <taxon>Triplophysa</taxon>
    </lineage>
</organism>
<keyword evidence="6" id="KW-0371">Homeobox</keyword>
<reference evidence="6 7" key="1">
    <citation type="journal article" date="2019" name="Mol. Ecol. Resour.">
        <title>Chromosome-level genome assembly of Triplophysa tibetana, a fish adapted to the harsh high-altitude environment of the Tibetan Plateau.</title>
        <authorList>
            <person name="Yang X."/>
            <person name="Liu H."/>
            <person name="Ma Z."/>
            <person name="Zou Y."/>
            <person name="Zou M."/>
            <person name="Mao Y."/>
            <person name="Li X."/>
            <person name="Wang H."/>
            <person name="Chen T."/>
            <person name="Wang W."/>
            <person name="Yang R."/>
        </authorList>
    </citation>
    <scope>NUCLEOTIDE SEQUENCE [LARGE SCALE GENOMIC DNA]</scope>
    <source>
        <strain evidence="6">TTIB1903HZAU</strain>
        <tissue evidence="6">Muscle</tissue>
    </source>
</reference>
<evidence type="ECO:0000256" key="3">
    <source>
        <dbReference type="ARBA" id="ARBA00022737"/>
    </source>
</evidence>
<dbReference type="PANTHER" id="PTHR45891">
    <property type="entry name" value="ZINC FINGER HOMEOBOX PROTEIN"/>
    <property type="match status" value="1"/>
</dbReference>
<evidence type="ECO:0000256" key="2">
    <source>
        <dbReference type="ARBA" id="ARBA00022723"/>
    </source>
</evidence>
<dbReference type="EMBL" id="SOYY01000003">
    <property type="protein sequence ID" value="KAA0723794.1"/>
    <property type="molecule type" value="Genomic_DNA"/>
</dbReference>
<evidence type="ECO:0000256" key="1">
    <source>
        <dbReference type="ARBA" id="ARBA00004123"/>
    </source>
</evidence>
<keyword evidence="7" id="KW-1185">Reference proteome</keyword>
<dbReference type="GO" id="GO:0005634">
    <property type="term" value="C:nucleus"/>
    <property type="evidence" value="ECO:0007669"/>
    <property type="project" value="UniProtKB-SubCell"/>
</dbReference>
<dbReference type="GO" id="GO:0000981">
    <property type="term" value="F:DNA-binding transcription factor activity, RNA polymerase II-specific"/>
    <property type="evidence" value="ECO:0007669"/>
    <property type="project" value="TreeGrafter"/>
</dbReference>
<feature type="compositionally biased region" description="Basic and acidic residues" evidence="5">
    <location>
        <begin position="209"/>
        <end position="219"/>
    </location>
</feature>
<dbReference type="GO" id="GO:0000978">
    <property type="term" value="F:RNA polymerase II cis-regulatory region sequence-specific DNA binding"/>
    <property type="evidence" value="ECO:0007669"/>
    <property type="project" value="TreeGrafter"/>
</dbReference>
<keyword evidence="6" id="KW-0238">DNA-binding</keyword>
<evidence type="ECO:0000256" key="4">
    <source>
        <dbReference type="ARBA" id="ARBA00022833"/>
    </source>
</evidence>
<dbReference type="AlphaFoldDB" id="A0A5A9PNB4"/>
<name>A0A5A9PNB4_9TELE</name>
<dbReference type="GO" id="GO:0046872">
    <property type="term" value="F:metal ion binding"/>
    <property type="evidence" value="ECO:0007669"/>
    <property type="project" value="UniProtKB-KW"/>
</dbReference>
<sequence>MQGEGAHCLGMSLLALANLNQPLYLASSGASVVAGARTMRWGAPAEERLLNSTPAGPSLLGKHDFFITLPNSSASVGGFGGGLCRRLRASPQERKCMFRHARKAERWICVVFMHLQQHENAVEGESCYYHCVLCNYSTKAKLNLIQHVRSMKHQRSESLRKLQRLQKGLPEEEEELSAIFTIRKCPSADTELHCVPTPPTRELGGLAGSERRAVGERERHGRGSWPLKTLCSEEAGIMKPAAGKLRKRQSQI</sequence>
<accession>A0A5A9PNB4</accession>